<dbReference type="Gramene" id="EFJ18630">
    <property type="protein sequence ID" value="EFJ18630"/>
    <property type="gene ID" value="SELMODRAFT_112220"/>
</dbReference>
<accession>D8SAN9</accession>
<feature type="repeat" description="PPR" evidence="2">
    <location>
        <begin position="372"/>
        <end position="406"/>
    </location>
</feature>
<keyword evidence="4" id="KW-1185">Reference proteome</keyword>
<dbReference type="InParanoid" id="D8SAN9"/>
<dbReference type="EMBL" id="GL377609">
    <property type="protein sequence ID" value="EFJ18630.1"/>
    <property type="molecule type" value="Genomic_DNA"/>
</dbReference>
<feature type="repeat" description="PPR" evidence="2">
    <location>
        <begin position="174"/>
        <end position="209"/>
    </location>
</feature>
<evidence type="ECO:0000256" key="1">
    <source>
        <dbReference type="ARBA" id="ARBA00022737"/>
    </source>
</evidence>
<dbReference type="GO" id="GO:0003723">
    <property type="term" value="F:RNA binding"/>
    <property type="evidence" value="ECO:0007669"/>
    <property type="project" value="InterPro"/>
</dbReference>
<keyword evidence="1" id="KW-0677">Repeat</keyword>
<dbReference type="eggNOG" id="KOG4197">
    <property type="taxonomic scope" value="Eukaryota"/>
</dbReference>
<evidence type="ECO:0000313" key="3">
    <source>
        <dbReference type="EMBL" id="EFJ18630.1"/>
    </source>
</evidence>
<dbReference type="KEGG" id="smo:SELMODRAFT_112220"/>
<dbReference type="PANTHER" id="PTHR47926:SF533">
    <property type="entry name" value="DYW DOMAIN-CONTAINING PROTEIN"/>
    <property type="match status" value="1"/>
</dbReference>
<dbReference type="PANTHER" id="PTHR47926">
    <property type="entry name" value="PENTATRICOPEPTIDE REPEAT-CONTAINING PROTEIN"/>
    <property type="match status" value="1"/>
</dbReference>
<dbReference type="InterPro" id="IPR002885">
    <property type="entry name" value="PPR_rpt"/>
</dbReference>
<proteinExistence type="predicted"/>
<gene>
    <name evidence="3" type="ORF">SELMODRAFT_112220</name>
</gene>
<dbReference type="NCBIfam" id="TIGR00756">
    <property type="entry name" value="PPR"/>
    <property type="match status" value="2"/>
</dbReference>
<dbReference type="PROSITE" id="PS51375">
    <property type="entry name" value="PPR"/>
    <property type="match status" value="2"/>
</dbReference>
<dbReference type="GO" id="GO:0009451">
    <property type="term" value="P:RNA modification"/>
    <property type="evidence" value="ECO:0007669"/>
    <property type="project" value="InterPro"/>
</dbReference>
<dbReference type="Pfam" id="PF01535">
    <property type="entry name" value="PPR"/>
    <property type="match status" value="11"/>
</dbReference>
<dbReference type="Proteomes" id="UP000001514">
    <property type="component" value="Unassembled WGS sequence"/>
</dbReference>
<evidence type="ECO:0000313" key="4">
    <source>
        <dbReference type="Proteomes" id="UP000001514"/>
    </source>
</evidence>
<dbReference type="InterPro" id="IPR046960">
    <property type="entry name" value="PPR_At4g14850-like_plant"/>
</dbReference>
<sequence length="525" mass="59259">MYRENLNTEKVCELFGDMPQRNLASWTTILQANADSGNLCMATTTFWKMPGWSVISWTSMVCVLVSKRKLEEAKVYFERCPMRDLMCWNAAISALATAGYLDHLLEKIPASNNLSWTSMVIACGENGNVTQARDLIPWNASQETSVLNALIVTHAHNGHLFEAKEIFHQMHEKNTVSWNAMIVAYAQKGYIQTALELSFRMCQLRGDDSHRDFVCRNLASWTTILQANADSGNLCMATTTFWKMPGWSVISWTSMVCVLVSKRKLEEAKVYFERCPMRDLMCWNAAISALATAGYLDHAKALLEKIPASNNLSWTSMVIACGENGNVTQARDLIPWNASQETSVLNALIVTHAHNGHLFEAKEIFHQMHEKNTVSWNAMIVAYAQKGYIQTALELSFRMCVEGVNCEETTVTGILFAFSHEGMLQEALSWFRSMAFDHDFRPSVENFRCMIDILARMGRIHEAEELIHSMPFTPDDVSWGCLLSACRLQNDVECGARVASNIFYLQQDQKLLRASPYMLLASITN</sequence>
<organism evidence="4">
    <name type="scientific">Selaginella moellendorffii</name>
    <name type="common">Spikemoss</name>
    <dbReference type="NCBI Taxonomy" id="88036"/>
    <lineage>
        <taxon>Eukaryota</taxon>
        <taxon>Viridiplantae</taxon>
        <taxon>Streptophyta</taxon>
        <taxon>Embryophyta</taxon>
        <taxon>Tracheophyta</taxon>
        <taxon>Lycopodiopsida</taxon>
        <taxon>Selaginellales</taxon>
        <taxon>Selaginellaceae</taxon>
        <taxon>Selaginella</taxon>
    </lineage>
</organism>
<dbReference type="STRING" id="88036.D8SAN9"/>
<reference evidence="3 4" key="1">
    <citation type="journal article" date="2011" name="Science">
        <title>The Selaginella genome identifies genetic changes associated with the evolution of vascular plants.</title>
        <authorList>
            <person name="Banks J.A."/>
            <person name="Nishiyama T."/>
            <person name="Hasebe M."/>
            <person name="Bowman J.L."/>
            <person name="Gribskov M."/>
            <person name="dePamphilis C."/>
            <person name="Albert V.A."/>
            <person name="Aono N."/>
            <person name="Aoyama T."/>
            <person name="Ambrose B.A."/>
            <person name="Ashton N.W."/>
            <person name="Axtell M.J."/>
            <person name="Barker E."/>
            <person name="Barker M.S."/>
            <person name="Bennetzen J.L."/>
            <person name="Bonawitz N.D."/>
            <person name="Chapple C."/>
            <person name="Cheng C."/>
            <person name="Correa L.G."/>
            <person name="Dacre M."/>
            <person name="DeBarry J."/>
            <person name="Dreyer I."/>
            <person name="Elias M."/>
            <person name="Engstrom E.M."/>
            <person name="Estelle M."/>
            <person name="Feng L."/>
            <person name="Finet C."/>
            <person name="Floyd S.K."/>
            <person name="Frommer W.B."/>
            <person name="Fujita T."/>
            <person name="Gramzow L."/>
            <person name="Gutensohn M."/>
            <person name="Harholt J."/>
            <person name="Hattori M."/>
            <person name="Heyl A."/>
            <person name="Hirai T."/>
            <person name="Hiwatashi Y."/>
            <person name="Ishikawa M."/>
            <person name="Iwata M."/>
            <person name="Karol K.G."/>
            <person name="Koehler B."/>
            <person name="Kolukisaoglu U."/>
            <person name="Kubo M."/>
            <person name="Kurata T."/>
            <person name="Lalonde S."/>
            <person name="Li K."/>
            <person name="Li Y."/>
            <person name="Litt A."/>
            <person name="Lyons E."/>
            <person name="Manning G."/>
            <person name="Maruyama T."/>
            <person name="Michael T.P."/>
            <person name="Mikami K."/>
            <person name="Miyazaki S."/>
            <person name="Morinaga S."/>
            <person name="Murata T."/>
            <person name="Mueller-Roeber B."/>
            <person name="Nelson D.R."/>
            <person name="Obara M."/>
            <person name="Oguri Y."/>
            <person name="Olmstead R.G."/>
            <person name="Onodera N."/>
            <person name="Petersen B.L."/>
            <person name="Pils B."/>
            <person name="Prigge M."/>
            <person name="Rensing S.A."/>
            <person name="Riano-Pachon D.M."/>
            <person name="Roberts A.W."/>
            <person name="Sato Y."/>
            <person name="Scheller H.V."/>
            <person name="Schulz B."/>
            <person name="Schulz C."/>
            <person name="Shakirov E.V."/>
            <person name="Shibagaki N."/>
            <person name="Shinohara N."/>
            <person name="Shippen D.E."/>
            <person name="Soerensen I."/>
            <person name="Sotooka R."/>
            <person name="Sugimoto N."/>
            <person name="Sugita M."/>
            <person name="Sumikawa N."/>
            <person name="Tanurdzic M."/>
            <person name="Theissen G."/>
            <person name="Ulvskov P."/>
            <person name="Wakazuki S."/>
            <person name="Weng J.K."/>
            <person name="Willats W.W."/>
            <person name="Wipf D."/>
            <person name="Wolf P.G."/>
            <person name="Yang L."/>
            <person name="Zimmer A.D."/>
            <person name="Zhu Q."/>
            <person name="Mitros T."/>
            <person name="Hellsten U."/>
            <person name="Loque D."/>
            <person name="Otillar R."/>
            <person name="Salamov A."/>
            <person name="Schmutz J."/>
            <person name="Shapiro H."/>
            <person name="Lindquist E."/>
            <person name="Lucas S."/>
            <person name="Rokhsar D."/>
            <person name="Grigoriev I.V."/>
        </authorList>
    </citation>
    <scope>NUCLEOTIDE SEQUENCE [LARGE SCALE GENOMIC DNA]</scope>
</reference>
<dbReference type="InterPro" id="IPR011990">
    <property type="entry name" value="TPR-like_helical_dom_sf"/>
</dbReference>
<dbReference type="HOGENOM" id="CLU_002706_30_5_1"/>
<dbReference type="GO" id="GO:0048731">
    <property type="term" value="P:system development"/>
    <property type="evidence" value="ECO:0007669"/>
    <property type="project" value="UniProtKB-ARBA"/>
</dbReference>
<dbReference type="FunFam" id="1.25.40.10:FF:000158">
    <property type="entry name" value="pentatricopeptide repeat-containing protein At2g33680"/>
    <property type="match status" value="1"/>
</dbReference>
<dbReference type="Gene3D" id="1.25.40.10">
    <property type="entry name" value="Tetratricopeptide repeat domain"/>
    <property type="match status" value="5"/>
</dbReference>
<dbReference type="AlphaFoldDB" id="D8SAN9"/>
<name>D8SAN9_SELML</name>
<protein>
    <recommendedName>
        <fullName evidence="5">Pentacotripeptide-repeat region of PRORP domain-containing protein</fullName>
    </recommendedName>
</protein>
<evidence type="ECO:0000256" key="2">
    <source>
        <dbReference type="PROSITE-ProRule" id="PRU00708"/>
    </source>
</evidence>
<evidence type="ECO:0008006" key="5">
    <source>
        <dbReference type="Google" id="ProtNLM"/>
    </source>
</evidence>